<dbReference type="Gene3D" id="1.10.10.10">
    <property type="entry name" value="Winged helix-like DNA-binding domain superfamily/Winged helix DNA-binding domain"/>
    <property type="match status" value="1"/>
</dbReference>
<dbReference type="PRINTS" id="PR00598">
    <property type="entry name" value="HTHMARR"/>
</dbReference>
<evidence type="ECO:0000259" key="4">
    <source>
        <dbReference type="PROSITE" id="PS50995"/>
    </source>
</evidence>
<accession>A0A7X0LVZ0</accession>
<gene>
    <name evidence="5" type="ORF">HNR53_001388</name>
</gene>
<dbReference type="PROSITE" id="PS50995">
    <property type="entry name" value="HTH_MARR_2"/>
    <property type="match status" value="1"/>
</dbReference>
<keyword evidence="3" id="KW-0804">Transcription</keyword>
<reference evidence="5 6" key="1">
    <citation type="submission" date="2020-08" db="EMBL/GenBank/DDBJ databases">
        <title>Genomic Encyclopedia of Type Strains, Phase IV (KMG-IV): sequencing the most valuable type-strain genomes for metagenomic binning, comparative biology and taxonomic classification.</title>
        <authorList>
            <person name="Goeker M."/>
        </authorList>
    </citation>
    <scope>NUCLEOTIDE SEQUENCE [LARGE SCALE GENOMIC DNA]</scope>
    <source>
        <strain evidence="5 6">DSM 5391</strain>
    </source>
</reference>
<dbReference type="EMBL" id="JACHGK010000003">
    <property type="protein sequence ID" value="MBB6444779.1"/>
    <property type="molecule type" value="Genomic_DNA"/>
</dbReference>
<evidence type="ECO:0000256" key="1">
    <source>
        <dbReference type="ARBA" id="ARBA00023015"/>
    </source>
</evidence>
<sequence length="155" mass="18033">MCEQTLKDLVDRYTAVSFSVTTLAGSLVKEEIGSEITSDQYYTLKTIYQTGSCTSTHLAEVFAVKKSAITAIINRMWDKGLIKRTRDENDRRIVYLTLTEQGEEIYFMLERRIYKLVESFISKFDEAEISQFLKTYEKLNEVLIEIKENKVEKQS</sequence>
<dbReference type="Proteomes" id="UP000531594">
    <property type="component" value="Unassembled WGS sequence"/>
</dbReference>
<dbReference type="PANTHER" id="PTHR42756">
    <property type="entry name" value="TRANSCRIPTIONAL REGULATOR, MARR"/>
    <property type="match status" value="1"/>
</dbReference>
<organism evidence="5 6">
    <name type="scientific">Bacillus benzoevorans</name>
    <dbReference type="NCBI Taxonomy" id="1456"/>
    <lineage>
        <taxon>Bacteria</taxon>
        <taxon>Bacillati</taxon>
        <taxon>Bacillota</taxon>
        <taxon>Bacilli</taxon>
        <taxon>Bacillales</taxon>
        <taxon>Bacillaceae</taxon>
        <taxon>Bacillus</taxon>
    </lineage>
</organism>
<dbReference type="RefSeq" id="WP_184524164.1">
    <property type="nucleotide sequence ID" value="NZ_JACHGK010000003.1"/>
</dbReference>
<keyword evidence="2 5" id="KW-0238">DNA-binding</keyword>
<keyword evidence="1" id="KW-0805">Transcription regulation</keyword>
<proteinExistence type="predicted"/>
<comment type="caution">
    <text evidence="5">The sequence shown here is derived from an EMBL/GenBank/DDBJ whole genome shotgun (WGS) entry which is preliminary data.</text>
</comment>
<dbReference type="AlphaFoldDB" id="A0A7X0LVZ0"/>
<dbReference type="GO" id="GO:0003700">
    <property type="term" value="F:DNA-binding transcription factor activity"/>
    <property type="evidence" value="ECO:0007669"/>
    <property type="project" value="InterPro"/>
</dbReference>
<evidence type="ECO:0000313" key="6">
    <source>
        <dbReference type="Proteomes" id="UP000531594"/>
    </source>
</evidence>
<dbReference type="PANTHER" id="PTHR42756:SF1">
    <property type="entry name" value="TRANSCRIPTIONAL REPRESSOR OF EMRAB OPERON"/>
    <property type="match status" value="1"/>
</dbReference>
<evidence type="ECO:0000256" key="2">
    <source>
        <dbReference type="ARBA" id="ARBA00023125"/>
    </source>
</evidence>
<dbReference type="InterPro" id="IPR036388">
    <property type="entry name" value="WH-like_DNA-bd_sf"/>
</dbReference>
<protein>
    <submittedName>
        <fullName evidence="5">DNA-binding MarR family transcriptional regulator</fullName>
    </submittedName>
</protein>
<evidence type="ECO:0000256" key="3">
    <source>
        <dbReference type="ARBA" id="ARBA00023163"/>
    </source>
</evidence>
<feature type="domain" description="HTH marR-type" evidence="4">
    <location>
        <begin position="1"/>
        <end position="141"/>
    </location>
</feature>
<keyword evidence="6" id="KW-1185">Reference proteome</keyword>
<dbReference type="InterPro" id="IPR000835">
    <property type="entry name" value="HTH_MarR-typ"/>
</dbReference>
<dbReference type="SMART" id="SM00347">
    <property type="entry name" value="HTH_MARR"/>
    <property type="match status" value="1"/>
</dbReference>
<evidence type="ECO:0000313" key="5">
    <source>
        <dbReference type="EMBL" id="MBB6444779.1"/>
    </source>
</evidence>
<dbReference type="GO" id="GO:0003677">
    <property type="term" value="F:DNA binding"/>
    <property type="evidence" value="ECO:0007669"/>
    <property type="project" value="UniProtKB-KW"/>
</dbReference>
<dbReference type="SUPFAM" id="SSF46785">
    <property type="entry name" value="Winged helix' DNA-binding domain"/>
    <property type="match status" value="1"/>
</dbReference>
<dbReference type="InterPro" id="IPR036390">
    <property type="entry name" value="WH_DNA-bd_sf"/>
</dbReference>
<dbReference type="Pfam" id="PF01047">
    <property type="entry name" value="MarR"/>
    <property type="match status" value="1"/>
</dbReference>
<name>A0A7X0LVZ0_9BACI</name>